<proteinExistence type="predicted"/>
<dbReference type="EMBL" id="CAXDID020000677">
    <property type="protein sequence ID" value="CAL6109893.1"/>
    <property type="molecule type" value="Genomic_DNA"/>
</dbReference>
<evidence type="ECO:0000256" key="1">
    <source>
        <dbReference type="SAM" id="Phobius"/>
    </source>
</evidence>
<keyword evidence="1" id="KW-1133">Transmembrane helix</keyword>
<feature type="transmembrane region" description="Helical" evidence="1">
    <location>
        <begin position="88"/>
        <end position="110"/>
    </location>
</feature>
<gene>
    <name evidence="2" type="ORF">HINF_LOCUS14564</name>
    <name evidence="3" type="ORF">HINF_LOCUS56193</name>
    <name evidence="4" type="ORF">HINF_LOCUS75660</name>
    <name evidence="5" type="ORF">HINF_LOCUS77716</name>
</gene>
<evidence type="ECO:0000313" key="6">
    <source>
        <dbReference type="Proteomes" id="UP001642409"/>
    </source>
</evidence>
<dbReference type="EMBL" id="CATOUU010001043">
    <property type="protein sequence ID" value="CAI9968548.1"/>
    <property type="molecule type" value="Genomic_DNA"/>
</dbReference>
<name>A0AA86TS49_9EUKA</name>
<accession>A0AA86TS49</accession>
<reference evidence="2" key="1">
    <citation type="submission" date="2023-06" db="EMBL/GenBank/DDBJ databases">
        <authorList>
            <person name="Kurt Z."/>
        </authorList>
    </citation>
    <scope>NUCLEOTIDE SEQUENCE</scope>
</reference>
<keyword evidence="1" id="KW-0812">Transmembrane</keyword>
<evidence type="ECO:0000313" key="5">
    <source>
        <dbReference type="EMBL" id="CAL6113885.1"/>
    </source>
</evidence>
<evidence type="ECO:0000313" key="4">
    <source>
        <dbReference type="EMBL" id="CAL6109893.1"/>
    </source>
</evidence>
<dbReference type="EMBL" id="CAXDID020000779">
    <property type="protein sequence ID" value="CAL6113885.1"/>
    <property type="molecule type" value="Genomic_DNA"/>
</dbReference>
<dbReference type="EMBL" id="CATOUU010000379">
    <property type="protein sequence ID" value="CAI9926919.1"/>
    <property type="molecule type" value="Genomic_DNA"/>
</dbReference>
<organism evidence="2">
    <name type="scientific">Hexamita inflata</name>
    <dbReference type="NCBI Taxonomy" id="28002"/>
    <lineage>
        <taxon>Eukaryota</taxon>
        <taxon>Metamonada</taxon>
        <taxon>Diplomonadida</taxon>
        <taxon>Hexamitidae</taxon>
        <taxon>Hexamitinae</taxon>
        <taxon>Hexamita</taxon>
    </lineage>
</organism>
<keyword evidence="1" id="KW-0472">Membrane</keyword>
<feature type="transmembrane region" description="Helical" evidence="1">
    <location>
        <begin position="210"/>
        <end position="228"/>
    </location>
</feature>
<evidence type="ECO:0000313" key="3">
    <source>
        <dbReference type="EMBL" id="CAI9968548.1"/>
    </source>
</evidence>
<reference evidence="4 6" key="2">
    <citation type="submission" date="2024-07" db="EMBL/GenBank/DDBJ databases">
        <authorList>
            <person name="Akdeniz Z."/>
        </authorList>
    </citation>
    <scope>NUCLEOTIDE SEQUENCE [LARGE SCALE GENOMIC DNA]</scope>
</reference>
<keyword evidence="6" id="KW-1185">Reference proteome</keyword>
<sequence length="253" mass="29053">MLSDTLEYESDTKVESMFQNDHKTRLSFKMNFNQFSNSSTEFKRKRTDKIELNKDSLGQCCSLQTTNLSVLLPLHIMGNCCKAFCVKITYTILFGAMFTVGLLLSFDVLIKQYNFHGRAFDTDTPKPQMGAVIEAQIRSPIFSMPLDFGYYNPNTKCFSNDMHAVEQFYYYSDDRTTTVRVHGEDMDVECVSVNYVDNDDGNIIIYQTSLWCSFGGLILAVVLLLCIWCCCSSWCRCCCCKEVEYSKIQMVYV</sequence>
<dbReference type="Proteomes" id="UP001642409">
    <property type="component" value="Unassembled WGS sequence"/>
</dbReference>
<evidence type="ECO:0000313" key="2">
    <source>
        <dbReference type="EMBL" id="CAI9926919.1"/>
    </source>
</evidence>
<dbReference type="AlphaFoldDB" id="A0AA86TS49"/>
<protein>
    <submittedName>
        <fullName evidence="4">Hypothetical_protein</fullName>
    </submittedName>
</protein>
<comment type="caution">
    <text evidence="2">The sequence shown here is derived from an EMBL/GenBank/DDBJ whole genome shotgun (WGS) entry which is preliminary data.</text>
</comment>